<reference evidence="2" key="1">
    <citation type="submission" date="2025-08" db="UniProtKB">
        <authorList>
            <consortium name="RefSeq"/>
        </authorList>
    </citation>
    <scope>IDENTIFICATION</scope>
</reference>
<dbReference type="AlphaFoldDB" id="A0A6J1NTC0"/>
<dbReference type="KEGG" id="bany:112054437"/>
<evidence type="ECO:0000313" key="2">
    <source>
        <dbReference type="RefSeq" id="XP_023949994.2"/>
    </source>
</evidence>
<dbReference type="OrthoDB" id="7234983at2759"/>
<dbReference type="GeneID" id="112054437"/>
<proteinExistence type="predicted"/>
<accession>A0A6J1NTC0</accession>
<dbReference type="RefSeq" id="XP_023949994.2">
    <property type="nucleotide sequence ID" value="XM_024094226.2"/>
</dbReference>
<name>A0A6J1NTC0_BICAN</name>
<sequence length="211" mass="24048">MTLFIRKSVQETALLCLPHINSVMAFLARHCELVCNNKMVAMSYLLIGLVLVISNVSAGSEDDVMSCLELFNPEGVDKMCCESLESFDDLNKDYDECLTSDSEEWMCEDFQCILKKTGIMKDDAIDEEGAKKFYDKLEKDYPKEKSFIERLRKECLNGKYATYPPEDSCPAVKFYVCTYINSFLGCDSWKKLDVCQEMAENAKKCKKALGQ</sequence>
<organism evidence="1 2">
    <name type="scientific">Bicyclus anynana</name>
    <name type="common">Squinting bush brown butterfly</name>
    <dbReference type="NCBI Taxonomy" id="110368"/>
    <lineage>
        <taxon>Eukaryota</taxon>
        <taxon>Metazoa</taxon>
        <taxon>Ecdysozoa</taxon>
        <taxon>Arthropoda</taxon>
        <taxon>Hexapoda</taxon>
        <taxon>Insecta</taxon>
        <taxon>Pterygota</taxon>
        <taxon>Neoptera</taxon>
        <taxon>Endopterygota</taxon>
        <taxon>Lepidoptera</taxon>
        <taxon>Glossata</taxon>
        <taxon>Ditrysia</taxon>
        <taxon>Papilionoidea</taxon>
        <taxon>Nymphalidae</taxon>
        <taxon>Satyrinae</taxon>
        <taxon>Satyrini</taxon>
        <taxon>Mycalesina</taxon>
        <taxon>Bicyclus</taxon>
    </lineage>
</organism>
<dbReference type="Gene3D" id="1.10.238.270">
    <property type="match status" value="1"/>
</dbReference>
<evidence type="ECO:0000313" key="1">
    <source>
        <dbReference type="Proteomes" id="UP001652582"/>
    </source>
</evidence>
<keyword evidence="1" id="KW-1185">Reference proteome</keyword>
<gene>
    <name evidence="2" type="primary">LOC112054437</name>
</gene>
<protein>
    <submittedName>
        <fullName evidence="2">Uncharacterized protein LOC112054437</fullName>
    </submittedName>
</protein>
<dbReference type="Proteomes" id="UP001652582">
    <property type="component" value="Chromosome 3"/>
</dbReference>